<evidence type="ECO:0000313" key="2">
    <source>
        <dbReference type="Proteomes" id="UP001359559"/>
    </source>
</evidence>
<accession>A0AAN9JQZ3</accession>
<dbReference type="AlphaFoldDB" id="A0AAN9JQZ3"/>
<dbReference type="Proteomes" id="UP001359559">
    <property type="component" value="Unassembled WGS sequence"/>
</dbReference>
<name>A0AAN9JQZ3_CLITE</name>
<sequence>MVIAAVGNNIVFTGYPMTDLKTILETVSDVNQMGAQINLVGTMFRVALPKVSMPSSINLTNDGFLCRKSTAQGNLNEIRDTVSWYRRRVEGAYHDSLGFDMINE</sequence>
<dbReference type="EMBL" id="JAYKXN010000003">
    <property type="protein sequence ID" value="KAK7301914.1"/>
    <property type="molecule type" value="Genomic_DNA"/>
</dbReference>
<protein>
    <submittedName>
        <fullName evidence="1">Uncharacterized protein</fullName>
    </submittedName>
</protein>
<dbReference type="PANTHER" id="PTHR31052:SF32">
    <property type="entry name" value="COBRA-LIKE PROTEIN 7"/>
    <property type="match status" value="1"/>
</dbReference>
<gene>
    <name evidence="1" type="ORF">RJT34_12791</name>
</gene>
<proteinExistence type="predicted"/>
<comment type="caution">
    <text evidence="1">The sequence shown here is derived from an EMBL/GenBank/DDBJ whole genome shotgun (WGS) entry which is preliminary data.</text>
</comment>
<evidence type="ECO:0000313" key="1">
    <source>
        <dbReference type="EMBL" id="KAK7301914.1"/>
    </source>
</evidence>
<organism evidence="1 2">
    <name type="scientific">Clitoria ternatea</name>
    <name type="common">Butterfly pea</name>
    <dbReference type="NCBI Taxonomy" id="43366"/>
    <lineage>
        <taxon>Eukaryota</taxon>
        <taxon>Viridiplantae</taxon>
        <taxon>Streptophyta</taxon>
        <taxon>Embryophyta</taxon>
        <taxon>Tracheophyta</taxon>
        <taxon>Spermatophyta</taxon>
        <taxon>Magnoliopsida</taxon>
        <taxon>eudicotyledons</taxon>
        <taxon>Gunneridae</taxon>
        <taxon>Pentapetalae</taxon>
        <taxon>rosids</taxon>
        <taxon>fabids</taxon>
        <taxon>Fabales</taxon>
        <taxon>Fabaceae</taxon>
        <taxon>Papilionoideae</taxon>
        <taxon>50 kb inversion clade</taxon>
        <taxon>NPAAA clade</taxon>
        <taxon>indigoferoid/millettioid clade</taxon>
        <taxon>Phaseoleae</taxon>
        <taxon>Clitoria</taxon>
    </lineage>
</organism>
<keyword evidence="2" id="KW-1185">Reference proteome</keyword>
<reference evidence="1 2" key="1">
    <citation type="submission" date="2024-01" db="EMBL/GenBank/DDBJ databases">
        <title>The genomes of 5 underutilized Papilionoideae crops provide insights into root nodulation and disease resistance.</title>
        <authorList>
            <person name="Yuan L."/>
        </authorList>
    </citation>
    <scope>NUCLEOTIDE SEQUENCE [LARGE SCALE GENOMIC DNA]</scope>
    <source>
        <strain evidence="1">LY-2023</strain>
        <tissue evidence="1">Leaf</tissue>
    </source>
</reference>
<dbReference type="PANTHER" id="PTHR31052">
    <property type="entry name" value="COBRA-LIKE PROTEIN 7"/>
    <property type="match status" value="1"/>
</dbReference>